<keyword evidence="10" id="KW-0046">Antibiotic resistance</keyword>
<organism evidence="15 16">
    <name type="scientific">Candidatus Portnoybacteria bacterium CG10_big_fil_rev_8_21_14_0_10_44_7</name>
    <dbReference type="NCBI Taxonomy" id="1974816"/>
    <lineage>
        <taxon>Bacteria</taxon>
        <taxon>Candidatus Portnoyibacteriota</taxon>
    </lineage>
</organism>
<evidence type="ECO:0000313" key="16">
    <source>
        <dbReference type="Proteomes" id="UP000231086"/>
    </source>
</evidence>
<evidence type="ECO:0000256" key="4">
    <source>
        <dbReference type="ARBA" id="ARBA00021581"/>
    </source>
</evidence>
<dbReference type="PANTHER" id="PTHR30622:SF4">
    <property type="entry name" value="UNDECAPRENYL-DIPHOSPHATASE"/>
    <property type="match status" value="1"/>
</dbReference>
<comment type="similarity">
    <text evidence="2">Belongs to the UppP family.</text>
</comment>
<evidence type="ECO:0000256" key="11">
    <source>
        <dbReference type="ARBA" id="ARBA00032707"/>
    </source>
</evidence>
<dbReference type="GO" id="GO:0050380">
    <property type="term" value="F:undecaprenyl-diphosphatase activity"/>
    <property type="evidence" value="ECO:0007669"/>
    <property type="project" value="UniProtKB-EC"/>
</dbReference>
<name>A0A2M8KJ66_9BACT</name>
<evidence type="ECO:0000256" key="1">
    <source>
        <dbReference type="ARBA" id="ARBA00004651"/>
    </source>
</evidence>
<reference evidence="16" key="1">
    <citation type="submission" date="2017-09" db="EMBL/GenBank/DDBJ databases">
        <title>Depth-based differentiation of microbial function through sediment-hosted aquifers and enrichment of novel symbionts in the deep terrestrial subsurface.</title>
        <authorList>
            <person name="Probst A.J."/>
            <person name="Ladd B."/>
            <person name="Jarett J.K."/>
            <person name="Geller-Mcgrath D.E."/>
            <person name="Sieber C.M.K."/>
            <person name="Emerson J.B."/>
            <person name="Anantharaman K."/>
            <person name="Thomas B.C."/>
            <person name="Malmstrom R."/>
            <person name="Stieglmeier M."/>
            <person name="Klingl A."/>
            <person name="Woyke T."/>
            <person name="Ryan C.M."/>
            <person name="Banfield J.F."/>
        </authorList>
    </citation>
    <scope>NUCLEOTIDE SEQUENCE [LARGE SCALE GENOMIC DNA]</scope>
</reference>
<evidence type="ECO:0000256" key="10">
    <source>
        <dbReference type="ARBA" id="ARBA00023251"/>
    </source>
</evidence>
<evidence type="ECO:0000256" key="3">
    <source>
        <dbReference type="ARBA" id="ARBA00012374"/>
    </source>
</evidence>
<proteinExistence type="inferred from homology"/>
<evidence type="ECO:0000256" key="9">
    <source>
        <dbReference type="ARBA" id="ARBA00023136"/>
    </source>
</evidence>
<feature type="transmembrane region" description="Helical" evidence="14">
    <location>
        <begin position="119"/>
        <end position="136"/>
    </location>
</feature>
<comment type="subcellular location">
    <subcellularLocation>
        <location evidence="1">Cell membrane</location>
        <topology evidence="1">Multi-pass membrane protein</topology>
    </subcellularLocation>
</comment>
<dbReference type="Pfam" id="PF02673">
    <property type="entry name" value="BacA"/>
    <property type="match status" value="1"/>
</dbReference>
<dbReference type="PANTHER" id="PTHR30622">
    <property type="entry name" value="UNDECAPRENYL-DIPHOSPHATASE"/>
    <property type="match status" value="1"/>
</dbReference>
<evidence type="ECO:0000256" key="5">
    <source>
        <dbReference type="ARBA" id="ARBA00022475"/>
    </source>
</evidence>
<keyword evidence="6 14" id="KW-0812">Transmembrane</keyword>
<evidence type="ECO:0000256" key="8">
    <source>
        <dbReference type="ARBA" id="ARBA00022989"/>
    </source>
</evidence>
<dbReference type="InterPro" id="IPR003824">
    <property type="entry name" value="UppP"/>
</dbReference>
<keyword evidence="5" id="KW-1003">Cell membrane</keyword>
<comment type="caution">
    <text evidence="15">The sequence shown here is derived from an EMBL/GenBank/DDBJ whole genome shotgun (WGS) entry which is preliminary data.</text>
</comment>
<dbReference type="EMBL" id="PFEA01000018">
    <property type="protein sequence ID" value="PJE59956.1"/>
    <property type="molecule type" value="Genomic_DNA"/>
</dbReference>
<evidence type="ECO:0000256" key="14">
    <source>
        <dbReference type="SAM" id="Phobius"/>
    </source>
</evidence>
<gene>
    <name evidence="15" type="ORF">COU85_00945</name>
</gene>
<keyword evidence="7" id="KW-0378">Hydrolase</keyword>
<keyword evidence="8 14" id="KW-1133">Transmembrane helix</keyword>
<evidence type="ECO:0000256" key="12">
    <source>
        <dbReference type="ARBA" id="ARBA00032932"/>
    </source>
</evidence>
<feature type="transmembrane region" description="Helical" evidence="14">
    <location>
        <begin position="46"/>
        <end position="68"/>
    </location>
</feature>
<evidence type="ECO:0000256" key="6">
    <source>
        <dbReference type="ARBA" id="ARBA00022692"/>
    </source>
</evidence>
<dbReference type="GO" id="GO:0005886">
    <property type="term" value="C:plasma membrane"/>
    <property type="evidence" value="ECO:0007669"/>
    <property type="project" value="UniProtKB-SubCell"/>
</dbReference>
<comment type="catalytic activity">
    <reaction evidence="13">
        <text>di-trans,octa-cis-undecaprenyl diphosphate + H2O = di-trans,octa-cis-undecaprenyl phosphate + phosphate + H(+)</text>
        <dbReference type="Rhea" id="RHEA:28094"/>
        <dbReference type="ChEBI" id="CHEBI:15377"/>
        <dbReference type="ChEBI" id="CHEBI:15378"/>
        <dbReference type="ChEBI" id="CHEBI:43474"/>
        <dbReference type="ChEBI" id="CHEBI:58405"/>
        <dbReference type="ChEBI" id="CHEBI:60392"/>
        <dbReference type="EC" id="3.6.1.27"/>
    </reaction>
</comment>
<evidence type="ECO:0000313" key="15">
    <source>
        <dbReference type="EMBL" id="PJE59956.1"/>
    </source>
</evidence>
<dbReference type="GO" id="GO:0046677">
    <property type="term" value="P:response to antibiotic"/>
    <property type="evidence" value="ECO:0007669"/>
    <property type="project" value="UniProtKB-KW"/>
</dbReference>
<accession>A0A2M8KJ66</accession>
<feature type="transmembrane region" description="Helical" evidence="14">
    <location>
        <begin position="89"/>
        <end position="107"/>
    </location>
</feature>
<dbReference type="EC" id="3.6.1.27" evidence="3"/>
<feature type="transmembrane region" description="Helical" evidence="14">
    <location>
        <begin position="7"/>
        <end position="34"/>
    </location>
</feature>
<evidence type="ECO:0000256" key="2">
    <source>
        <dbReference type="ARBA" id="ARBA00010621"/>
    </source>
</evidence>
<dbReference type="Proteomes" id="UP000231086">
    <property type="component" value="Unassembled WGS sequence"/>
</dbReference>
<protein>
    <recommendedName>
        <fullName evidence="4">Undecaprenyl-diphosphatase</fullName>
        <ecNumber evidence="3">3.6.1.27</ecNumber>
    </recommendedName>
    <alternativeName>
        <fullName evidence="12">Bacitracin resistance protein</fullName>
    </alternativeName>
    <alternativeName>
        <fullName evidence="11">Undecaprenyl pyrophosphate phosphatase</fullName>
    </alternativeName>
</protein>
<dbReference type="HAMAP" id="MF_01006">
    <property type="entry name" value="Undec_diphosphatase"/>
    <property type="match status" value="1"/>
</dbReference>
<dbReference type="AlphaFoldDB" id="A0A2M8KJ66"/>
<sequence length="231" mass="25175">MLSIWHAIILGIVQGITEFLPISSSAHLILWPWFFGWPDPGLSFDVALHTGTLIAVVLFFWREWLGLFSGFGQMLRGSRPWRENREARLLTFLAIATIPGALFGYFLEGPAESVFRSPLLIALTMAGFGLILWWGDRVGQKNIHTKQVSLKQSILIGLSQALAVIPGVSRSGSTITAGLFLGLRKESAAKFSFLLSAPIILGASALKVPHLFNEGLNPALFWGIFSAAVSG</sequence>
<evidence type="ECO:0000256" key="13">
    <source>
        <dbReference type="ARBA" id="ARBA00047594"/>
    </source>
</evidence>
<evidence type="ECO:0000256" key="7">
    <source>
        <dbReference type="ARBA" id="ARBA00022801"/>
    </source>
</evidence>
<feature type="non-terminal residue" evidence="15">
    <location>
        <position position="231"/>
    </location>
</feature>
<keyword evidence="9 14" id="KW-0472">Membrane</keyword>